<organism evidence="1 2">
    <name type="scientific">Escherichia coli 4.0967</name>
    <dbReference type="NCBI Taxonomy" id="869687"/>
    <lineage>
        <taxon>Bacteria</taxon>
        <taxon>Pseudomonadati</taxon>
        <taxon>Pseudomonadota</taxon>
        <taxon>Gammaproteobacteria</taxon>
        <taxon>Enterobacterales</taxon>
        <taxon>Enterobacteriaceae</taxon>
        <taxon>Escherichia</taxon>
    </lineage>
</organism>
<dbReference type="EMBL" id="AFAA02000029">
    <property type="protein sequence ID" value="EII34274.1"/>
    <property type="molecule type" value="Genomic_DNA"/>
</dbReference>
<protein>
    <submittedName>
        <fullName evidence="1">Uncharacterized protein</fullName>
    </submittedName>
</protein>
<dbReference type="AlphaFoldDB" id="A0AAN4AF41"/>
<accession>A0AAN4AF41</accession>
<evidence type="ECO:0000313" key="2">
    <source>
        <dbReference type="Proteomes" id="UP000003866"/>
    </source>
</evidence>
<sequence length="43" mass="4842">MHENAARACWQRRLNYQNCVVWNFAPSVFSGGTVLLNRGSALC</sequence>
<reference evidence="1 2" key="1">
    <citation type="submission" date="2011-12" db="EMBL/GenBank/DDBJ databases">
        <authorList>
            <person name="Brinkac L."/>
            <person name="Radune D."/>
            <person name="Sanka R."/>
            <person name="Selengut J."/>
            <person name="DebRoy C."/>
            <person name="Feng P."/>
            <person name="Fratamico P.M."/>
            <person name="Kapur V."/>
            <person name="Kariyawasam S."/>
            <person name="Losada L."/>
            <person name="Nierman W.C."/>
            <person name="Nelson K."/>
        </authorList>
    </citation>
    <scope>NUCLEOTIDE SEQUENCE [LARGE SCALE GENOMIC DNA]</scope>
    <source>
        <strain evidence="1 2">4.0967</strain>
    </source>
</reference>
<proteinExistence type="predicted"/>
<dbReference type="Proteomes" id="UP000003866">
    <property type="component" value="Unassembled WGS sequence"/>
</dbReference>
<name>A0AAN4AF41_ECOLX</name>
<evidence type="ECO:0000313" key="1">
    <source>
        <dbReference type="EMBL" id="EII34274.1"/>
    </source>
</evidence>
<comment type="caution">
    <text evidence="1">The sequence shown here is derived from an EMBL/GenBank/DDBJ whole genome shotgun (WGS) entry which is preliminary data.</text>
</comment>
<gene>
    <name evidence="1" type="ORF">EC40967_4810</name>
</gene>